<gene>
    <name evidence="1" type="ORF">A2242_00140</name>
</gene>
<reference evidence="1 2" key="1">
    <citation type="journal article" date="2016" name="Nat. Commun.">
        <title>Thousands of microbial genomes shed light on interconnected biogeochemical processes in an aquifer system.</title>
        <authorList>
            <person name="Anantharaman K."/>
            <person name="Brown C.T."/>
            <person name="Hug L.A."/>
            <person name="Sharon I."/>
            <person name="Castelle C.J."/>
            <person name="Probst A.J."/>
            <person name="Thomas B.C."/>
            <person name="Singh A."/>
            <person name="Wilkins M.J."/>
            <person name="Karaoz U."/>
            <person name="Brodie E.L."/>
            <person name="Williams K.H."/>
            <person name="Hubbard S.S."/>
            <person name="Banfield J.F."/>
        </authorList>
    </citation>
    <scope>NUCLEOTIDE SEQUENCE [LARGE SCALE GENOMIC DNA]</scope>
</reference>
<evidence type="ECO:0008006" key="3">
    <source>
        <dbReference type="Google" id="ProtNLM"/>
    </source>
</evidence>
<dbReference type="STRING" id="1797995.A2242_00140"/>
<accession>A0A1F5SIV6</accession>
<dbReference type="AlphaFoldDB" id="A0A1F5SIV6"/>
<evidence type="ECO:0000313" key="2">
    <source>
        <dbReference type="Proteomes" id="UP000178925"/>
    </source>
</evidence>
<dbReference type="InterPro" id="IPR046174">
    <property type="entry name" value="DUF6176"/>
</dbReference>
<protein>
    <recommendedName>
        <fullName evidence="3">ABM domain-containing protein</fullName>
    </recommendedName>
</protein>
<proteinExistence type="predicted"/>
<name>A0A1F5SIV6_9BACT</name>
<dbReference type="EMBL" id="MFGC01000039">
    <property type="protein sequence ID" value="OGF26615.1"/>
    <property type="molecule type" value="Genomic_DNA"/>
</dbReference>
<organism evidence="1 2">
    <name type="scientific">Candidatus Falkowbacteria bacterium RIFOXYA2_FULL_47_9</name>
    <dbReference type="NCBI Taxonomy" id="1797995"/>
    <lineage>
        <taxon>Bacteria</taxon>
        <taxon>Candidatus Falkowiibacteriota</taxon>
    </lineage>
</organism>
<evidence type="ECO:0000313" key="1">
    <source>
        <dbReference type="EMBL" id="OGF26615.1"/>
    </source>
</evidence>
<comment type="caution">
    <text evidence="1">The sequence shown here is derived from an EMBL/GenBank/DDBJ whole genome shotgun (WGS) entry which is preliminary data.</text>
</comment>
<sequence>MKVELSRFKIKKGKEAAADEWMKLLNDRIAEAVETMGREKMYVEAVFEESINGEKYLTWFSVQDESGKMCATSEYELDKIHLKYWKECIDEGIPADNQKLKLFLLNKESRLKKEC</sequence>
<dbReference type="Proteomes" id="UP000178925">
    <property type="component" value="Unassembled WGS sequence"/>
</dbReference>
<dbReference type="Pfam" id="PF19673">
    <property type="entry name" value="DUF6176"/>
    <property type="match status" value="1"/>
</dbReference>